<keyword evidence="2" id="KW-0678">Repressor</keyword>
<proteinExistence type="predicted"/>
<dbReference type="PATRIC" id="fig|1423783.4.peg.1372"/>
<dbReference type="Pfam" id="PF00455">
    <property type="entry name" value="DeoRC"/>
    <property type="match status" value="1"/>
</dbReference>
<keyword evidence="7" id="KW-0808">Transferase</keyword>
<evidence type="ECO:0000256" key="2">
    <source>
        <dbReference type="ARBA" id="ARBA00022491"/>
    </source>
</evidence>
<name>A0A0R1U369_9LACO</name>
<dbReference type="PRINTS" id="PR00037">
    <property type="entry name" value="HTHLACR"/>
</dbReference>
<sequence length="283" mass="31443">MSLYSYCCSRTYLNIFAYGRTMKMIKGGAAMLKQDRQSAIVSLLNSSKTGSMTTVKIASELNVAAMTIRRDLKEMAEHNLLTRIYGGATLYEEKTTKEKRALQKEAKDEIGREIAHLVEPKTSIYLGAGTTVFASLDFLPKNEDIQFVTNSDISFHYLADKDMDVTLTGGVYHKTTNEFVGTIAENSLSNFVFDVAFISTNGIWEGGATTSNFAEGNVQRAAVSRAKRKYIVCDHTKLGKADRYNFLSLSDVTGLITDSGISREEAKYYKQFTEVLIGKKVTE</sequence>
<dbReference type="PROSITE" id="PS51000">
    <property type="entry name" value="HTH_DEOR_2"/>
    <property type="match status" value="1"/>
</dbReference>
<accession>A0A0R1U369</accession>
<dbReference type="PANTHER" id="PTHR30363:SF4">
    <property type="entry name" value="GLYCEROL-3-PHOSPHATE REGULON REPRESSOR"/>
    <property type="match status" value="1"/>
</dbReference>
<evidence type="ECO:0000313" key="8">
    <source>
        <dbReference type="Proteomes" id="UP000051922"/>
    </source>
</evidence>
<dbReference type="EMBL" id="AZFJ01000049">
    <property type="protein sequence ID" value="KRL85930.1"/>
    <property type="molecule type" value="Genomic_DNA"/>
</dbReference>
<evidence type="ECO:0000256" key="3">
    <source>
        <dbReference type="ARBA" id="ARBA00023015"/>
    </source>
</evidence>
<protein>
    <recommendedName>
        <fullName evidence="1">Lactose phosphotransferase system repressor</fullName>
    </recommendedName>
</protein>
<keyword evidence="3" id="KW-0805">Transcription regulation</keyword>
<dbReference type="GO" id="GO:0003700">
    <property type="term" value="F:DNA-binding transcription factor activity"/>
    <property type="evidence" value="ECO:0007669"/>
    <property type="project" value="InterPro"/>
</dbReference>
<dbReference type="InterPro" id="IPR036388">
    <property type="entry name" value="WH-like_DNA-bd_sf"/>
</dbReference>
<evidence type="ECO:0000259" key="6">
    <source>
        <dbReference type="PROSITE" id="PS51000"/>
    </source>
</evidence>
<dbReference type="Proteomes" id="UP000051922">
    <property type="component" value="Unassembled WGS sequence"/>
</dbReference>
<evidence type="ECO:0000256" key="4">
    <source>
        <dbReference type="ARBA" id="ARBA00023163"/>
    </source>
</evidence>
<dbReference type="SUPFAM" id="SSF46785">
    <property type="entry name" value="Winged helix' DNA-binding domain"/>
    <property type="match status" value="1"/>
</dbReference>
<dbReference type="Pfam" id="PF08220">
    <property type="entry name" value="HTH_DeoR"/>
    <property type="match status" value="1"/>
</dbReference>
<dbReference type="InterPro" id="IPR037171">
    <property type="entry name" value="NagB/RpiA_transferase-like"/>
</dbReference>
<dbReference type="SMART" id="SM00420">
    <property type="entry name" value="HTH_DEOR"/>
    <property type="match status" value="1"/>
</dbReference>
<dbReference type="Gene3D" id="3.40.50.1360">
    <property type="match status" value="1"/>
</dbReference>
<organism evidence="7 8">
    <name type="scientific">Lacticaseibacillus pantheris DSM 15945 = JCM 12539 = NBRC 106106</name>
    <dbReference type="NCBI Taxonomy" id="1423783"/>
    <lineage>
        <taxon>Bacteria</taxon>
        <taxon>Bacillati</taxon>
        <taxon>Bacillota</taxon>
        <taxon>Bacilli</taxon>
        <taxon>Lactobacillales</taxon>
        <taxon>Lactobacillaceae</taxon>
        <taxon>Lacticaseibacillus</taxon>
    </lineage>
</organism>
<evidence type="ECO:0000256" key="5">
    <source>
        <dbReference type="ARBA" id="ARBA00024937"/>
    </source>
</evidence>
<comment type="caution">
    <text evidence="7">The sequence shown here is derived from an EMBL/GenBank/DDBJ whole genome shotgun (WGS) entry which is preliminary data.</text>
</comment>
<dbReference type="STRING" id="1423783.FC50_GL001330"/>
<dbReference type="GO" id="GO:0016740">
    <property type="term" value="F:transferase activity"/>
    <property type="evidence" value="ECO:0007669"/>
    <property type="project" value="UniProtKB-KW"/>
</dbReference>
<dbReference type="InterPro" id="IPR036390">
    <property type="entry name" value="WH_DNA-bd_sf"/>
</dbReference>
<keyword evidence="8" id="KW-1185">Reference proteome</keyword>
<keyword evidence="4" id="KW-0804">Transcription</keyword>
<reference evidence="7 8" key="1">
    <citation type="journal article" date="2015" name="Genome Announc.">
        <title>Expanding the biotechnology potential of lactobacilli through comparative genomics of 213 strains and associated genera.</title>
        <authorList>
            <person name="Sun Z."/>
            <person name="Harris H.M."/>
            <person name="McCann A."/>
            <person name="Guo C."/>
            <person name="Argimon S."/>
            <person name="Zhang W."/>
            <person name="Yang X."/>
            <person name="Jeffery I.B."/>
            <person name="Cooney J.C."/>
            <person name="Kagawa T.F."/>
            <person name="Liu W."/>
            <person name="Song Y."/>
            <person name="Salvetti E."/>
            <person name="Wrobel A."/>
            <person name="Rasinkangas P."/>
            <person name="Parkhill J."/>
            <person name="Rea M.C."/>
            <person name="O'Sullivan O."/>
            <person name="Ritari J."/>
            <person name="Douillard F.P."/>
            <person name="Paul Ross R."/>
            <person name="Yang R."/>
            <person name="Briner A.E."/>
            <person name="Felis G.E."/>
            <person name="de Vos W.M."/>
            <person name="Barrangou R."/>
            <person name="Klaenhammer T.R."/>
            <person name="Caufield P.W."/>
            <person name="Cui Y."/>
            <person name="Zhang H."/>
            <person name="O'Toole P.W."/>
        </authorList>
    </citation>
    <scope>NUCLEOTIDE SEQUENCE [LARGE SCALE GENOMIC DNA]</scope>
    <source>
        <strain evidence="7 8">DSM 15945</strain>
    </source>
</reference>
<dbReference type="Gene3D" id="1.10.10.10">
    <property type="entry name" value="Winged helix-like DNA-binding domain superfamily/Winged helix DNA-binding domain"/>
    <property type="match status" value="1"/>
</dbReference>
<evidence type="ECO:0000313" key="7">
    <source>
        <dbReference type="EMBL" id="KRL85930.1"/>
    </source>
</evidence>
<dbReference type="InterPro" id="IPR001034">
    <property type="entry name" value="DeoR_HTH"/>
</dbReference>
<dbReference type="InterPro" id="IPR050313">
    <property type="entry name" value="Carb_Metab_HTH_regulators"/>
</dbReference>
<dbReference type="AlphaFoldDB" id="A0A0R1U369"/>
<dbReference type="PANTHER" id="PTHR30363">
    <property type="entry name" value="HTH-TYPE TRANSCRIPTIONAL REGULATOR SRLR-RELATED"/>
    <property type="match status" value="1"/>
</dbReference>
<feature type="domain" description="HTH deoR-type" evidence="6">
    <location>
        <begin position="33"/>
        <end position="90"/>
    </location>
</feature>
<dbReference type="SMART" id="SM01134">
    <property type="entry name" value="DeoRC"/>
    <property type="match status" value="1"/>
</dbReference>
<dbReference type="InterPro" id="IPR014036">
    <property type="entry name" value="DeoR-like_C"/>
</dbReference>
<comment type="function">
    <text evidence="5">Repressor of the lactose catabolism operon. Galactose-6-phosphate is the inducer.</text>
</comment>
<gene>
    <name evidence="7" type="ORF">FC50_GL001330</name>
</gene>
<dbReference type="SUPFAM" id="SSF100950">
    <property type="entry name" value="NagB/RpiA/CoA transferase-like"/>
    <property type="match status" value="1"/>
</dbReference>
<evidence type="ECO:0000256" key="1">
    <source>
        <dbReference type="ARBA" id="ARBA00021390"/>
    </source>
</evidence>